<feature type="domain" description="Enoyl reductase (ER)" evidence="2">
    <location>
        <begin position="13"/>
        <end position="319"/>
    </location>
</feature>
<dbReference type="EMBL" id="DXGC01000070">
    <property type="protein sequence ID" value="HIW91511.1"/>
    <property type="molecule type" value="Genomic_DNA"/>
</dbReference>
<dbReference type="Pfam" id="PF00107">
    <property type="entry name" value="ADH_zinc_N"/>
    <property type="match status" value="1"/>
</dbReference>
<comment type="caution">
    <text evidence="3">The sequence shown here is derived from an EMBL/GenBank/DDBJ whole genome shotgun (WGS) entry which is preliminary data.</text>
</comment>
<dbReference type="Pfam" id="PF08240">
    <property type="entry name" value="ADH_N"/>
    <property type="match status" value="1"/>
</dbReference>
<sequence>MRAAVATSQNYDDPFEGLELKEVDTPEAPEGWTRIRLRAASLNPHDIWTLRGVGHPKERIPIILGCEGAGVTDDGREVVIYPVMGDANRGGGDSTMDPKRSLMSETINGTLADYVIVPDEMVVEKPSSISFAAAACLGVAWGTAYRMLFTRAEVTPGSRVLVQGGNGGVASAAIALAKQAGAVVYATARTPEKREFAAQCGADVVLEPGERVPNRVDAVIETIGEATWKHSLRALRPGGKIVIAGATSGGMPPSELERIFYQQLSVIGSTGCTRDEFGALLRAIDSGGARPNVETIGFDDIPDGYRRMLDTGTLGKIVVEFP</sequence>
<reference evidence="3" key="1">
    <citation type="journal article" date="2021" name="PeerJ">
        <title>Extensive microbial diversity within the chicken gut microbiome revealed by metagenomics and culture.</title>
        <authorList>
            <person name="Gilroy R."/>
            <person name="Ravi A."/>
            <person name="Getino M."/>
            <person name="Pursley I."/>
            <person name="Horton D.L."/>
            <person name="Alikhan N.F."/>
            <person name="Baker D."/>
            <person name="Gharbi K."/>
            <person name="Hall N."/>
            <person name="Watson M."/>
            <person name="Adriaenssens E.M."/>
            <person name="Foster-Nyarko E."/>
            <person name="Jarju S."/>
            <person name="Secka A."/>
            <person name="Antonio M."/>
            <person name="Oren A."/>
            <person name="Chaudhuri R.R."/>
            <person name="La Ragione R."/>
            <person name="Hildebrand F."/>
            <person name="Pallen M.J."/>
        </authorList>
    </citation>
    <scope>NUCLEOTIDE SEQUENCE</scope>
    <source>
        <strain evidence="3">CHK32-1732</strain>
    </source>
</reference>
<dbReference type="InterPro" id="IPR013149">
    <property type="entry name" value="ADH-like_C"/>
</dbReference>
<organism evidence="3 4">
    <name type="scientific">Candidatus Corynebacterium avicola</name>
    <dbReference type="NCBI Taxonomy" id="2838527"/>
    <lineage>
        <taxon>Bacteria</taxon>
        <taxon>Bacillati</taxon>
        <taxon>Actinomycetota</taxon>
        <taxon>Actinomycetes</taxon>
        <taxon>Mycobacteriales</taxon>
        <taxon>Corynebacteriaceae</taxon>
        <taxon>Corynebacterium</taxon>
    </lineage>
</organism>
<dbReference type="InterPro" id="IPR051603">
    <property type="entry name" value="Zinc-ADH_QOR/CCCR"/>
</dbReference>
<reference evidence="3" key="2">
    <citation type="submission" date="2021-04" db="EMBL/GenBank/DDBJ databases">
        <authorList>
            <person name="Gilroy R."/>
        </authorList>
    </citation>
    <scope>NUCLEOTIDE SEQUENCE</scope>
    <source>
        <strain evidence="3">CHK32-1732</strain>
    </source>
</reference>
<name>A0A9D1RRR9_9CORY</name>
<evidence type="ECO:0000313" key="4">
    <source>
        <dbReference type="Proteomes" id="UP000824190"/>
    </source>
</evidence>
<keyword evidence="1" id="KW-0521">NADP</keyword>
<dbReference type="InterPro" id="IPR013154">
    <property type="entry name" value="ADH-like_N"/>
</dbReference>
<gene>
    <name evidence="3" type="ORF">H9870_07620</name>
</gene>
<protein>
    <submittedName>
        <fullName evidence="3">Zinc-binding dehydrogenase</fullName>
    </submittedName>
</protein>
<dbReference type="Gene3D" id="3.90.180.10">
    <property type="entry name" value="Medium-chain alcohol dehydrogenases, catalytic domain"/>
    <property type="match status" value="1"/>
</dbReference>
<evidence type="ECO:0000256" key="1">
    <source>
        <dbReference type="ARBA" id="ARBA00022857"/>
    </source>
</evidence>
<dbReference type="InterPro" id="IPR020843">
    <property type="entry name" value="ER"/>
</dbReference>
<evidence type="ECO:0000259" key="2">
    <source>
        <dbReference type="SMART" id="SM00829"/>
    </source>
</evidence>
<evidence type="ECO:0000313" key="3">
    <source>
        <dbReference type="EMBL" id="HIW91511.1"/>
    </source>
</evidence>
<dbReference type="SUPFAM" id="SSF51735">
    <property type="entry name" value="NAD(P)-binding Rossmann-fold domains"/>
    <property type="match status" value="1"/>
</dbReference>
<dbReference type="GO" id="GO:0016491">
    <property type="term" value="F:oxidoreductase activity"/>
    <property type="evidence" value="ECO:0007669"/>
    <property type="project" value="InterPro"/>
</dbReference>
<accession>A0A9D1RRR9</accession>
<dbReference type="InterPro" id="IPR036291">
    <property type="entry name" value="NAD(P)-bd_dom_sf"/>
</dbReference>
<dbReference type="PANTHER" id="PTHR44154">
    <property type="entry name" value="QUINONE OXIDOREDUCTASE"/>
    <property type="match status" value="1"/>
</dbReference>
<dbReference type="Proteomes" id="UP000824190">
    <property type="component" value="Unassembled WGS sequence"/>
</dbReference>
<proteinExistence type="predicted"/>
<dbReference type="AlphaFoldDB" id="A0A9D1RRR9"/>
<dbReference type="SUPFAM" id="SSF50129">
    <property type="entry name" value="GroES-like"/>
    <property type="match status" value="1"/>
</dbReference>
<dbReference type="InterPro" id="IPR011032">
    <property type="entry name" value="GroES-like_sf"/>
</dbReference>
<dbReference type="PANTHER" id="PTHR44154:SF1">
    <property type="entry name" value="QUINONE OXIDOREDUCTASE"/>
    <property type="match status" value="1"/>
</dbReference>
<dbReference type="SMART" id="SM00829">
    <property type="entry name" value="PKS_ER"/>
    <property type="match status" value="1"/>
</dbReference>